<dbReference type="Proteomes" id="UP000070352">
    <property type="component" value="Unassembled WGS sequence"/>
</dbReference>
<dbReference type="InterPro" id="IPR021415">
    <property type="entry name" value="SAV0927-like"/>
</dbReference>
<dbReference type="EMBL" id="LSKU01000001">
    <property type="protein sequence ID" value="KXG44195.1"/>
    <property type="molecule type" value="Genomic_DNA"/>
</dbReference>
<organism evidence="1 2">
    <name type="scientific">Tepidibacillus decaturensis</name>
    <dbReference type="NCBI Taxonomy" id="1413211"/>
    <lineage>
        <taxon>Bacteria</taxon>
        <taxon>Bacillati</taxon>
        <taxon>Bacillota</taxon>
        <taxon>Bacilli</taxon>
        <taxon>Bacillales</taxon>
        <taxon>Bacillaceae</taxon>
        <taxon>Tepidibacillus</taxon>
    </lineage>
</organism>
<comment type="caution">
    <text evidence="1">The sequence shown here is derived from an EMBL/GenBank/DDBJ whole genome shotgun (WGS) entry which is preliminary data.</text>
</comment>
<reference evidence="1 2" key="1">
    <citation type="submission" date="2016-02" db="EMBL/GenBank/DDBJ databases">
        <title>Draft Genome for Tepidibacillus decaturensis nov. sp. Strain Z9, an Anaerobic, Moderately Thermophilic and Heterotrophic Bacterium from Deep Subsurface of the Illinois Basin, USA.</title>
        <authorList>
            <person name="Dong Y."/>
            <person name="Chang J.Y."/>
            <person name="Sanford R."/>
            <person name="Fouke B.W."/>
        </authorList>
    </citation>
    <scope>NUCLEOTIDE SEQUENCE [LARGE SCALE GENOMIC DNA]</scope>
    <source>
        <strain evidence="1 2">Z9</strain>
    </source>
</reference>
<gene>
    <name evidence="1" type="ORF">U473_09415</name>
</gene>
<evidence type="ECO:0000313" key="2">
    <source>
        <dbReference type="Proteomes" id="UP000070352"/>
    </source>
</evidence>
<dbReference type="STRING" id="1413211.U473_09415"/>
<dbReference type="RefSeq" id="WP_068725620.1">
    <property type="nucleotide sequence ID" value="NZ_LSKU01000001.1"/>
</dbReference>
<evidence type="ECO:0000313" key="1">
    <source>
        <dbReference type="EMBL" id="KXG44195.1"/>
    </source>
</evidence>
<dbReference type="AlphaFoldDB" id="A0A135L5A2"/>
<dbReference type="Pfam" id="PF11256">
    <property type="entry name" value="SAV0927-like"/>
    <property type="match status" value="1"/>
</dbReference>
<dbReference type="OrthoDB" id="2381902at2"/>
<name>A0A135L5A2_9BACI</name>
<accession>A0A135L5A2</accession>
<sequence>MNEKMFVLYEETEKTEIKYISFVGASNSKFDLAIIHTGRFYGKNLVINIQSGITAIIGKDDLEEPGFLEEAYQITEEEAKDLYDYLIQYY</sequence>
<proteinExistence type="predicted"/>
<protein>
    <submittedName>
        <fullName evidence="1">Cytosolic protein</fullName>
    </submittedName>
</protein>
<keyword evidence="2" id="KW-1185">Reference proteome</keyword>